<dbReference type="RefSeq" id="WP_176575144.1">
    <property type="nucleotide sequence ID" value="NZ_CBDRGH010000034.1"/>
</dbReference>
<evidence type="ECO:0000256" key="2">
    <source>
        <dbReference type="SAM" id="MobiDB-lite"/>
    </source>
</evidence>
<feature type="chain" id="PRO_5038540736" description="Trypsin-like serine protease" evidence="3">
    <location>
        <begin position="26"/>
        <end position="341"/>
    </location>
</feature>
<dbReference type="InterPro" id="IPR018114">
    <property type="entry name" value="TRYPSIN_HIS"/>
</dbReference>
<sequence length="341" mass="35966">MRRTAMLVSILSLAALGATVGPAQAGPAPADNETRATAFSDQEQDRALEFWTDARLNSAREMAAPAAAPEAPAVTSSATDDGGPRLSVPPVVFPDAETTAPATDETPVSTLASEPKPWKRGGLISRTAGKVFFENAAGDLFTCSATVANSRNKSVVLTAGHCVVDARTGGVFRKWIFIPGYHKGERPHGTFTAKKLFHLKSYVSSQGNANWDVAFAALRKRDGRPLAKIVGGAQGIKFNAPTGRYVHSFGYGGSRAEGNGERLNHCQGKEHRDLGRPGSTMWGIDCVQTGGSSGGAFLAEFKADKGVGVLVGNIAVGTDVSEYHPRLGDRARRLYKAASRA</sequence>
<evidence type="ECO:0000256" key="1">
    <source>
        <dbReference type="ARBA" id="ARBA00022729"/>
    </source>
</evidence>
<dbReference type="GO" id="GO:0006508">
    <property type="term" value="P:proteolysis"/>
    <property type="evidence" value="ECO:0007669"/>
    <property type="project" value="InterPro"/>
</dbReference>
<dbReference type="Proteomes" id="UP000509418">
    <property type="component" value="Chromosome"/>
</dbReference>
<protein>
    <recommendedName>
        <fullName evidence="6">Trypsin-like serine protease</fullName>
    </recommendedName>
</protein>
<evidence type="ECO:0000313" key="5">
    <source>
        <dbReference type="Proteomes" id="UP000509418"/>
    </source>
</evidence>
<dbReference type="EMBL" id="CP056041">
    <property type="protein sequence ID" value="QKZ18072.1"/>
    <property type="molecule type" value="Genomic_DNA"/>
</dbReference>
<evidence type="ECO:0000256" key="3">
    <source>
        <dbReference type="SAM" id="SignalP"/>
    </source>
</evidence>
<dbReference type="PANTHER" id="PTHR15462:SF8">
    <property type="entry name" value="SERINE PROTEASE"/>
    <property type="match status" value="1"/>
</dbReference>
<dbReference type="InterPro" id="IPR043504">
    <property type="entry name" value="Peptidase_S1_PA_chymotrypsin"/>
</dbReference>
<dbReference type="Gene3D" id="2.40.10.10">
    <property type="entry name" value="Trypsin-like serine proteases"/>
    <property type="match status" value="2"/>
</dbReference>
<evidence type="ECO:0000313" key="4">
    <source>
        <dbReference type="EMBL" id="QKZ18072.1"/>
    </source>
</evidence>
<accession>A0A7H8T4T1</accession>
<dbReference type="PROSITE" id="PS00134">
    <property type="entry name" value="TRYPSIN_HIS"/>
    <property type="match status" value="1"/>
</dbReference>
<evidence type="ECO:0008006" key="6">
    <source>
        <dbReference type="Google" id="ProtNLM"/>
    </source>
</evidence>
<keyword evidence="1 3" id="KW-0732">Signal</keyword>
<feature type="compositionally biased region" description="Low complexity" evidence="2">
    <location>
        <begin position="63"/>
        <end position="73"/>
    </location>
</feature>
<feature type="region of interest" description="Disordered" evidence="2">
    <location>
        <begin position="61"/>
        <end position="85"/>
    </location>
</feature>
<dbReference type="SUPFAM" id="SSF50494">
    <property type="entry name" value="Trypsin-like serine proteases"/>
    <property type="match status" value="1"/>
</dbReference>
<reference evidence="4 5" key="1">
    <citation type="submission" date="2020-06" db="EMBL/GenBank/DDBJ databases">
        <title>Genome mining for natural products.</title>
        <authorList>
            <person name="Zhang B."/>
            <person name="Shi J."/>
            <person name="Ge H."/>
        </authorList>
    </citation>
    <scope>NUCLEOTIDE SEQUENCE [LARGE SCALE GENOMIC DNA]</scope>
    <source>
        <strain evidence="4 5">NA02069</strain>
    </source>
</reference>
<feature type="signal peptide" evidence="3">
    <location>
        <begin position="1"/>
        <end position="25"/>
    </location>
</feature>
<dbReference type="AlphaFoldDB" id="A0A7H8T4T1"/>
<organism evidence="4 5">
    <name type="scientific">Streptomyces chartreusis</name>
    <dbReference type="NCBI Taxonomy" id="1969"/>
    <lineage>
        <taxon>Bacteria</taxon>
        <taxon>Bacillati</taxon>
        <taxon>Actinomycetota</taxon>
        <taxon>Actinomycetes</taxon>
        <taxon>Kitasatosporales</taxon>
        <taxon>Streptomycetaceae</taxon>
        <taxon>Streptomyces</taxon>
    </lineage>
</organism>
<gene>
    <name evidence="4" type="ORF">HUT05_12350</name>
</gene>
<dbReference type="InterPro" id="IPR050966">
    <property type="entry name" value="Glutamyl_endopeptidase"/>
</dbReference>
<keyword evidence="5" id="KW-1185">Reference proteome</keyword>
<proteinExistence type="predicted"/>
<name>A0A7H8T4T1_STRCX</name>
<dbReference type="InterPro" id="IPR009003">
    <property type="entry name" value="Peptidase_S1_PA"/>
</dbReference>
<feature type="region of interest" description="Disordered" evidence="2">
    <location>
        <begin position="21"/>
        <end position="42"/>
    </location>
</feature>
<dbReference type="PANTHER" id="PTHR15462">
    <property type="entry name" value="SERINE PROTEASE"/>
    <property type="match status" value="1"/>
</dbReference>
<dbReference type="GO" id="GO:0004252">
    <property type="term" value="F:serine-type endopeptidase activity"/>
    <property type="evidence" value="ECO:0007669"/>
    <property type="project" value="InterPro"/>
</dbReference>